<gene>
    <name evidence="1" type="ORF">Q2T42_19600</name>
</gene>
<dbReference type="RefSeq" id="WP_316426220.1">
    <property type="nucleotide sequence ID" value="NZ_CP130144.1"/>
</dbReference>
<dbReference type="EMBL" id="CP130144">
    <property type="protein sequence ID" value="WNZ44042.1"/>
    <property type="molecule type" value="Genomic_DNA"/>
</dbReference>
<reference evidence="1" key="2">
    <citation type="submission" date="2023-07" db="EMBL/GenBank/DDBJ databases">
        <authorList>
            <person name="Bai X.-H."/>
            <person name="Wang H.-H."/>
            <person name="Wang J."/>
            <person name="Ma M.-Y."/>
            <person name="Hu H.-H."/>
            <person name="Song Z.-L."/>
            <person name="Ma H.-G."/>
            <person name="Fan Y."/>
            <person name="Du C.-Y."/>
            <person name="Xu J.-C."/>
        </authorList>
    </citation>
    <scope>NUCLEOTIDE SEQUENCE</scope>
    <source>
        <strain evidence="1">CZ1</strain>
    </source>
</reference>
<protein>
    <submittedName>
        <fullName evidence="1">Uncharacterized protein</fullName>
    </submittedName>
</protein>
<name>A0AA96WR20_LEPBY</name>
<dbReference type="AlphaFoldDB" id="A0AA96WR20"/>
<sequence length="313" mass="35195">MINGFNGGEADLEGNGLITSSELGLFVQQKVAQASNSAQTPDFGSFHLDDRSEIVFSLRNQSFEALKVRAFSALQTGQLTLFKELTQHLINLKPSSPEVLYLEFRLGFLEKQFDRVIEVIDQLVNLNLNEPQIPLSNNDLLKIQVRFPCWIPVFALPEADFSLEVAVPNGSTKEDLRVVEQQPVGDGQGYLIEPKTFCQLRITNSTQAPVHVYMVGFDELGRFQIETLWSDEELTLQGIPPTETKMSYAFMLQGKPGIREVCLFSSPKRLRFFLFPASPDAYGAQIDMIDPNDLRNISVRSIRFSLTSQLLQS</sequence>
<organism evidence="1">
    <name type="scientific">Leptolyngbya boryana CZ1</name>
    <dbReference type="NCBI Taxonomy" id="3060204"/>
    <lineage>
        <taxon>Bacteria</taxon>
        <taxon>Bacillati</taxon>
        <taxon>Cyanobacteriota</taxon>
        <taxon>Cyanophyceae</taxon>
        <taxon>Leptolyngbyales</taxon>
        <taxon>Leptolyngbyaceae</taxon>
        <taxon>Leptolyngbya group</taxon>
        <taxon>Leptolyngbya</taxon>
    </lineage>
</organism>
<evidence type="ECO:0000313" key="1">
    <source>
        <dbReference type="EMBL" id="WNZ44042.1"/>
    </source>
</evidence>
<reference evidence="1" key="1">
    <citation type="journal article" date="2023" name="Plants (Basel)">
        <title>Genomic Analysis of Leptolyngbya boryana CZ1 Reveals Efficient Carbon Fixation Modules.</title>
        <authorList>
            <person name="Bai X."/>
            <person name="Wang H."/>
            <person name="Cheng W."/>
            <person name="Wang J."/>
            <person name="Ma M."/>
            <person name="Hu H."/>
            <person name="Song Z."/>
            <person name="Ma H."/>
            <person name="Fan Y."/>
            <person name="Du C."/>
            <person name="Xu J."/>
        </authorList>
    </citation>
    <scope>NUCLEOTIDE SEQUENCE</scope>
    <source>
        <strain evidence="1">CZ1</strain>
    </source>
</reference>
<proteinExistence type="predicted"/>
<accession>A0AA96WR20</accession>